<keyword evidence="5 9" id="KW-0378">Hydrolase</keyword>
<evidence type="ECO:0000313" key="10">
    <source>
        <dbReference type="Proteomes" id="UP000254762"/>
    </source>
</evidence>
<evidence type="ECO:0000259" key="8">
    <source>
        <dbReference type="Pfam" id="PF00884"/>
    </source>
</evidence>
<dbReference type="Pfam" id="PF00884">
    <property type="entry name" value="Sulfatase"/>
    <property type="match status" value="1"/>
</dbReference>
<comment type="PTM">
    <text evidence="7">The conversion to 3-oxoalanine (also known as C-formylglycine, FGly), of a serine or cysteine residue in prokaryotes and of a cysteine residue in eukaryotes, is critical for catalytic activity.</text>
</comment>
<comment type="similarity">
    <text evidence="2">Belongs to the sulfatase family.</text>
</comment>
<dbReference type="PANTHER" id="PTHR42693">
    <property type="entry name" value="ARYLSULFATASE FAMILY MEMBER"/>
    <property type="match status" value="1"/>
</dbReference>
<evidence type="ECO:0000256" key="6">
    <source>
        <dbReference type="ARBA" id="ARBA00022837"/>
    </source>
</evidence>
<sequence>MFILDDVGWMDVGFNGGGVAVGNPTPDIDAVASQGLILTSAYSQPSSSPTRATIMTGQYSVHHGILMPPMYGMPGGLEGLTTLPQLLHAQGYVTQAIGKWHMGENTGSQPQNVGFDDFRGFNSVSDMYTEWRDPNMNPEVALSPSRYQYIKKPAIR</sequence>
<evidence type="ECO:0000256" key="7">
    <source>
        <dbReference type="PIRSR" id="PIRSR600917-52"/>
    </source>
</evidence>
<dbReference type="EMBL" id="UGXD01000002">
    <property type="protein sequence ID" value="SUG32119.1"/>
    <property type="molecule type" value="Genomic_DNA"/>
</dbReference>
<dbReference type="EC" id="3.1.6.1" evidence="9"/>
<dbReference type="PROSITE" id="PS00523">
    <property type="entry name" value="SULFATASE_1"/>
    <property type="match status" value="1"/>
</dbReference>
<evidence type="ECO:0000256" key="3">
    <source>
        <dbReference type="ARBA" id="ARBA00022723"/>
    </source>
</evidence>
<reference evidence="9 10" key="1">
    <citation type="submission" date="2018-06" db="EMBL/GenBank/DDBJ databases">
        <authorList>
            <consortium name="Pathogen Informatics"/>
            <person name="Doyle S."/>
        </authorList>
    </citation>
    <scope>NUCLEOTIDE SEQUENCE [LARGE SCALE GENOMIC DNA]</scope>
    <source>
        <strain evidence="9 10">NCTC7304</strain>
    </source>
</reference>
<feature type="domain" description="Sulfatase N-terminal" evidence="8">
    <location>
        <begin position="3"/>
        <end position="139"/>
    </location>
</feature>
<dbReference type="AlphaFoldDB" id="A0A379SRF1"/>
<evidence type="ECO:0000256" key="1">
    <source>
        <dbReference type="ARBA" id="ARBA00001913"/>
    </source>
</evidence>
<protein>
    <submittedName>
        <fullName evidence="9">Arylsulfatase</fullName>
        <ecNumber evidence="9">3.1.6.1</ecNumber>
    </submittedName>
</protein>
<organism evidence="9 10">
    <name type="scientific">Salmonella enterica subsp. arizonae</name>
    <dbReference type="NCBI Taxonomy" id="59203"/>
    <lineage>
        <taxon>Bacteria</taxon>
        <taxon>Pseudomonadati</taxon>
        <taxon>Pseudomonadota</taxon>
        <taxon>Gammaproteobacteria</taxon>
        <taxon>Enterobacterales</taxon>
        <taxon>Enterobacteriaceae</taxon>
        <taxon>Salmonella</taxon>
    </lineage>
</organism>
<evidence type="ECO:0000313" key="9">
    <source>
        <dbReference type="EMBL" id="SUG32119.1"/>
    </source>
</evidence>
<proteinExistence type="inferred from homology"/>
<dbReference type="GO" id="GO:0004065">
    <property type="term" value="F:arylsulfatase activity"/>
    <property type="evidence" value="ECO:0007669"/>
    <property type="project" value="UniProtKB-EC"/>
</dbReference>
<gene>
    <name evidence="9" type="primary">atsA_2</name>
    <name evidence="9" type="ORF">NCTC7304_01540</name>
</gene>
<dbReference type="PROSITE" id="PS00149">
    <property type="entry name" value="SULFATASE_2"/>
    <property type="match status" value="1"/>
</dbReference>
<keyword evidence="3" id="KW-0479">Metal-binding</keyword>
<comment type="cofactor">
    <cofactor evidence="1">
        <name>Ca(2+)</name>
        <dbReference type="ChEBI" id="CHEBI:29108"/>
    </cofactor>
</comment>
<dbReference type="Gene3D" id="3.40.720.10">
    <property type="entry name" value="Alkaline Phosphatase, subunit A"/>
    <property type="match status" value="1"/>
</dbReference>
<evidence type="ECO:0000256" key="5">
    <source>
        <dbReference type="ARBA" id="ARBA00022801"/>
    </source>
</evidence>
<dbReference type="SUPFAM" id="SSF53649">
    <property type="entry name" value="Alkaline phosphatase-like"/>
    <property type="match status" value="1"/>
</dbReference>
<dbReference type="Proteomes" id="UP000254762">
    <property type="component" value="Unassembled WGS sequence"/>
</dbReference>
<name>A0A379SRF1_SALER</name>
<dbReference type="InterPro" id="IPR000917">
    <property type="entry name" value="Sulfatase_N"/>
</dbReference>
<dbReference type="PANTHER" id="PTHR42693:SF42">
    <property type="entry name" value="ARYLSULFATASE G"/>
    <property type="match status" value="1"/>
</dbReference>
<dbReference type="InterPro" id="IPR017850">
    <property type="entry name" value="Alkaline_phosphatase_core_sf"/>
</dbReference>
<accession>A0A379SRF1</accession>
<evidence type="ECO:0000256" key="4">
    <source>
        <dbReference type="ARBA" id="ARBA00022729"/>
    </source>
</evidence>
<keyword evidence="4" id="KW-0732">Signal</keyword>
<dbReference type="InterPro" id="IPR050738">
    <property type="entry name" value="Sulfatase"/>
</dbReference>
<feature type="modified residue" description="3-oxoalanine (Ser)" evidence="7">
    <location>
        <position position="47"/>
    </location>
</feature>
<dbReference type="InterPro" id="IPR024607">
    <property type="entry name" value="Sulfatase_CS"/>
</dbReference>
<keyword evidence="6" id="KW-0106">Calcium</keyword>
<dbReference type="GO" id="GO:0046872">
    <property type="term" value="F:metal ion binding"/>
    <property type="evidence" value="ECO:0007669"/>
    <property type="project" value="UniProtKB-KW"/>
</dbReference>
<evidence type="ECO:0000256" key="2">
    <source>
        <dbReference type="ARBA" id="ARBA00008779"/>
    </source>
</evidence>